<dbReference type="InterPro" id="IPR013786">
    <property type="entry name" value="AcylCoA_DH/ox_N"/>
</dbReference>
<protein>
    <submittedName>
        <fullName evidence="11">Acyl-CoA dehydrogenase C-terminal domain-containing protein</fullName>
    </submittedName>
</protein>
<comment type="cofactor">
    <cofactor evidence="1 6">
        <name>FAD</name>
        <dbReference type="ChEBI" id="CHEBI:57692"/>
    </cofactor>
</comment>
<dbReference type="InterPro" id="IPR006091">
    <property type="entry name" value="Acyl-CoA_Oxase/DH_mid-dom"/>
</dbReference>
<evidence type="ECO:0000259" key="7">
    <source>
        <dbReference type="Pfam" id="PF00441"/>
    </source>
</evidence>
<keyword evidence="12" id="KW-1185">Reference proteome</keyword>
<dbReference type="InterPro" id="IPR009100">
    <property type="entry name" value="AcylCoA_DH/oxidase_NM_dom_sf"/>
</dbReference>
<evidence type="ECO:0000256" key="1">
    <source>
        <dbReference type="ARBA" id="ARBA00001974"/>
    </source>
</evidence>
<evidence type="ECO:0000256" key="6">
    <source>
        <dbReference type="RuleBase" id="RU362125"/>
    </source>
</evidence>
<dbReference type="InterPro" id="IPR036250">
    <property type="entry name" value="AcylCo_DH-like_C"/>
</dbReference>
<feature type="domain" description="Acyl-CoA oxidase/dehydrogenase middle" evidence="8">
    <location>
        <begin position="164"/>
        <end position="273"/>
    </location>
</feature>
<keyword evidence="3 6" id="KW-0285">Flavoprotein</keyword>
<dbReference type="Pfam" id="PF12806">
    <property type="entry name" value="Acyl-CoA_dh_C"/>
    <property type="match status" value="1"/>
</dbReference>
<keyword evidence="4 6" id="KW-0274">FAD</keyword>
<dbReference type="RefSeq" id="WP_386706060.1">
    <property type="nucleotide sequence ID" value="NZ_JBHRYF010000001.1"/>
</dbReference>
<evidence type="ECO:0000259" key="8">
    <source>
        <dbReference type="Pfam" id="PF02770"/>
    </source>
</evidence>
<dbReference type="InterPro" id="IPR025878">
    <property type="entry name" value="Acyl-CoA_dh-like_C_dom"/>
</dbReference>
<evidence type="ECO:0000259" key="10">
    <source>
        <dbReference type="Pfam" id="PF12806"/>
    </source>
</evidence>
<dbReference type="PANTHER" id="PTHR42803">
    <property type="entry name" value="ACYL-COA DEHYDROGENASE"/>
    <property type="match status" value="1"/>
</dbReference>
<sequence>MSTYQAPLHDIRFALHDVLGAEALFARLGFTEATGDIIDAVLDESARFTETVLAPLNRVGDEVGCGYDQATGAVTTPPGFKQAYAQFVDGGWSGLASPVEFGGQGMPHLAAIPLKEMIDAANLAWGNFPLLSHGATEALLHHGETWQQEVFLKPLVDGRWTGTMCLTEPHCGTDLGLLKTRAAPRDDGSFAITGTKIFITAGEHDFTDNIVHLVLARLPDAPAGSKGISLFIVPKLRVDRDGHVGERNAVRCGAIEHKMGIHGSATCVINFDDAQGWLIGEPNKGLMAMFTMMNTARLAVGLQGLGLADRAYQNALRYARERLQMRSLTGAKFPDKPADPIIVHPDVRRMLLTQKALVEGGRVLGYHAASLVDIVAHADDAGERERADALLGFLTPIVKACLTEWGVECTYHALQCFGGHGYIAEHGMEQLARDARITTLYEGTTGIQALDLMGRKTMQLQGAGLRVFLGMVEAFCQAHAEDGALREFLEPLRAKAGEWQALTLAIGKRAMGDADEIGAAAYDYLFYSGYMALAYWWARSVAAADASSQPQAFKDAKRETARFYFARILPRTLAHKAAIDSGAASLMTMDADRFD</sequence>
<dbReference type="InterPro" id="IPR037069">
    <property type="entry name" value="AcylCoA_DH/ox_N_sf"/>
</dbReference>
<dbReference type="Pfam" id="PF00441">
    <property type="entry name" value="Acyl-CoA_dh_1"/>
    <property type="match status" value="1"/>
</dbReference>
<gene>
    <name evidence="11" type="ORF">ACFOM9_03050</name>
</gene>
<dbReference type="InterPro" id="IPR046373">
    <property type="entry name" value="Acyl-CoA_Oxase/DH_mid-dom_sf"/>
</dbReference>
<evidence type="ECO:0000256" key="4">
    <source>
        <dbReference type="ARBA" id="ARBA00022827"/>
    </source>
</evidence>
<evidence type="ECO:0000256" key="3">
    <source>
        <dbReference type="ARBA" id="ARBA00022630"/>
    </source>
</evidence>
<evidence type="ECO:0000256" key="2">
    <source>
        <dbReference type="ARBA" id="ARBA00009347"/>
    </source>
</evidence>
<evidence type="ECO:0000313" key="11">
    <source>
        <dbReference type="EMBL" id="MFC3659056.1"/>
    </source>
</evidence>
<dbReference type="SUPFAM" id="SSF56645">
    <property type="entry name" value="Acyl-CoA dehydrogenase NM domain-like"/>
    <property type="match status" value="1"/>
</dbReference>
<dbReference type="Pfam" id="PF02770">
    <property type="entry name" value="Acyl-CoA_dh_M"/>
    <property type="match status" value="1"/>
</dbReference>
<dbReference type="Gene3D" id="1.10.540.10">
    <property type="entry name" value="Acyl-CoA dehydrogenase/oxidase, N-terminal domain"/>
    <property type="match status" value="1"/>
</dbReference>
<keyword evidence="5 6" id="KW-0560">Oxidoreductase</keyword>
<name>A0ABV7UQY0_9GAMM</name>
<dbReference type="SUPFAM" id="SSF47203">
    <property type="entry name" value="Acyl-CoA dehydrogenase C-terminal domain-like"/>
    <property type="match status" value="1"/>
</dbReference>
<proteinExistence type="inferred from homology"/>
<accession>A0ABV7UQY0</accession>
<dbReference type="Gene3D" id="2.40.110.10">
    <property type="entry name" value="Butyryl-CoA Dehydrogenase, subunit A, domain 2"/>
    <property type="match status" value="1"/>
</dbReference>
<feature type="domain" description="Acyl-CoA dehydrogenase/oxidase C-terminal" evidence="7">
    <location>
        <begin position="283"/>
        <end position="452"/>
    </location>
</feature>
<organism evidence="11 12">
    <name type="scientific">Luteimonas notoginsengisoli</name>
    <dbReference type="NCBI Taxonomy" id="1578200"/>
    <lineage>
        <taxon>Bacteria</taxon>
        <taxon>Pseudomonadati</taxon>
        <taxon>Pseudomonadota</taxon>
        <taxon>Gammaproteobacteria</taxon>
        <taxon>Lysobacterales</taxon>
        <taxon>Lysobacteraceae</taxon>
        <taxon>Luteimonas</taxon>
    </lineage>
</organism>
<dbReference type="InterPro" id="IPR052166">
    <property type="entry name" value="Diverse_Acyl-CoA_DH"/>
</dbReference>
<evidence type="ECO:0000259" key="9">
    <source>
        <dbReference type="Pfam" id="PF02771"/>
    </source>
</evidence>
<comment type="caution">
    <text evidence="11">The sequence shown here is derived from an EMBL/GenBank/DDBJ whole genome shotgun (WGS) entry which is preliminary data.</text>
</comment>
<feature type="domain" description="Acyl-CoA dehydrogenase/oxidase N-terminal" evidence="9">
    <location>
        <begin position="81"/>
        <end position="158"/>
    </location>
</feature>
<dbReference type="Proteomes" id="UP001595724">
    <property type="component" value="Unassembled WGS sequence"/>
</dbReference>
<dbReference type="InterPro" id="IPR009075">
    <property type="entry name" value="AcylCo_DH/oxidase_C"/>
</dbReference>
<feature type="domain" description="Acetyl-CoA dehydrogenase-like C-terminal" evidence="10">
    <location>
        <begin position="468"/>
        <end position="590"/>
    </location>
</feature>
<evidence type="ECO:0000256" key="5">
    <source>
        <dbReference type="ARBA" id="ARBA00023002"/>
    </source>
</evidence>
<dbReference type="Pfam" id="PF02771">
    <property type="entry name" value="Acyl-CoA_dh_N"/>
    <property type="match status" value="1"/>
</dbReference>
<dbReference type="PANTHER" id="PTHR42803:SF1">
    <property type="entry name" value="BROAD-SPECIFICITY LINEAR ACYL-COA DEHYDROGENASE FADE5"/>
    <property type="match status" value="1"/>
</dbReference>
<evidence type="ECO:0000313" key="12">
    <source>
        <dbReference type="Proteomes" id="UP001595724"/>
    </source>
</evidence>
<reference evidence="12" key="1">
    <citation type="journal article" date="2019" name="Int. J. Syst. Evol. Microbiol.">
        <title>The Global Catalogue of Microorganisms (GCM) 10K type strain sequencing project: providing services to taxonomists for standard genome sequencing and annotation.</title>
        <authorList>
            <consortium name="The Broad Institute Genomics Platform"/>
            <consortium name="The Broad Institute Genome Sequencing Center for Infectious Disease"/>
            <person name="Wu L."/>
            <person name="Ma J."/>
        </authorList>
    </citation>
    <scope>NUCLEOTIDE SEQUENCE [LARGE SCALE GENOMIC DNA]</scope>
    <source>
        <strain evidence="12">KCTC 42211</strain>
    </source>
</reference>
<comment type="similarity">
    <text evidence="2 6">Belongs to the acyl-CoA dehydrogenase family.</text>
</comment>
<dbReference type="Gene3D" id="1.20.140.10">
    <property type="entry name" value="Butyryl-CoA Dehydrogenase, subunit A, domain 3"/>
    <property type="match status" value="1"/>
</dbReference>
<dbReference type="EMBL" id="JBHRYF010000001">
    <property type="protein sequence ID" value="MFC3659056.1"/>
    <property type="molecule type" value="Genomic_DNA"/>
</dbReference>